<name>A0A5C1AR52_9BACT</name>
<evidence type="ECO:0000313" key="2">
    <source>
        <dbReference type="EMBL" id="QEL20533.1"/>
    </source>
</evidence>
<evidence type="ECO:0000259" key="1">
    <source>
        <dbReference type="Pfam" id="PF06877"/>
    </source>
</evidence>
<reference evidence="3" key="1">
    <citation type="submission" date="2019-08" db="EMBL/GenBank/DDBJ databases">
        <title>Limnoglobus roseus gen. nov., sp. nov., a novel freshwater planctomycete with a giant genome from the family Gemmataceae.</title>
        <authorList>
            <person name="Kulichevskaya I.S."/>
            <person name="Naumoff D.G."/>
            <person name="Miroshnikov K."/>
            <person name="Ivanova A."/>
            <person name="Philippov D.A."/>
            <person name="Hakobyan A."/>
            <person name="Rijpstra I.C."/>
            <person name="Sinninghe Damste J.S."/>
            <person name="Liesack W."/>
            <person name="Dedysh S.N."/>
        </authorList>
    </citation>
    <scope>NUCLEOTIDE SEQUENCE [LARGE SCALE GENOMIC DNA]</scope>
    <source>
        <strain evidence="3">PX52</strain>
    </source>
</reference>
<dbReference type="SUPFAM" id="SSF89946">
    <property type="entry name" value="Hypothetical protein VC0424"/>
    <property type="match status" value="1"/>
</dbReference>
<dbReference type="Pfam" id="PF06877">
    <property type="entry name" value="RraB"/>
    <property type="match status" value="1"/>
</dbReference>
<organism evidence="2 3">
    <name type="scientific">Limnoglobus roseus</name>
    <dbReference type="NCBI Taxonomy" id="2598579"/>
    <lineage>
        <taxon>Bacteria</taxon>
        <taxon>Pseudomonadati</taxon>
        <taxon>Planctomycetota</taxon>
        <taxon>Planctomycetia</taxon>
        <taxon>Gemmatales</taxon>
        <taxon>Gemmataceae</taxon>
        <taxon>Limnoglobus</taxon>
    </lineage>
</organism>
<dbReference type="KEGG" id="lrs:PX52LOC_07638"/>
<dbReference type="EMBL" id="CP042425">
    <property type="protein sequence ID" value="QEL20533.1"/>
    <property type="molecule type" value="Genomic_DNA"/>
</dbReference>
<proteinExistence type="predicted"/>
<dbReference type="Proteomes" id="UP000324974">
    <property type="component" value="Chromosome"/>
</dbReference>
<dbReference type="AlphaFoldDB" id="A0A5C1AR52"/>
<feature type="domain" description="Regulator of ribonuclease activity B" evidence="1">
    <location>
        <begin position="3"/>
        <end position="96"/>
    </location>
</feature>
<dbReference type="InterPro" id="IPR036701">
    <property type="entry name" value="RraB-like_sf"/>
</dbReference>
<accession>A0A5C1AR52</accession>
<sequence>MQQHLDAALRAGYDVSNDHAVAFDFHFDERADADRMAARVRSDAIEARVGETDAGGGLTVRVVAAIAATHDAISAVEEKLSAIAERCGGVSDGWQTVASKDRGGS</sequence>
<keyword evidence="3" id="KW-1185">Reference proteome</keyword>
<dbReference type="Gene3D" id="3.30.70.970">
    <property type="entry name" value="RraB-like"/>
    <property type="match status" value="1"/>
</dbReference>
<evidence type="ECO:0000313" key="3">
    <source>
        <dbReference type="Proteomes" id="UP000324974"/>
    </source>
</evidence>
<dbReference type="InterPro" id="IPR009671">
    <property type="entry name" value="RraB_dom"/>
</dbReference>
<gene>
    <name evidence="2" type="ORF">PX52LOC_07638</name>
</gene>
<protein>
    <recommendedName>
        <fullName evidence="1">Regulator of ribonuclease activity B domain-containing protein</fullName>
    </recommendedName>
</protein>
<dbReference type="RefSeq" id="WP_168219440.1">
    <property type="nucleotide sequence ID" value="NZ_CP042425.1"/>
</dbReference>